<gene>
    <name evidence="2" type="ORF">GCM10010969_17070</name>
</gene>
<dbReference type="PANTHER" id="PTHR30383:SF5">
    <property type="entry name" value="SGNH HYDROLASE-TYPE ESTERASE DOMAIN-CONTAINING PROTEIN"/>
    <property type="match status" value="1"/>
</dbReference>
<reference evidence="3" key="1">
    <citation type="journal article" date="2019" name="Int. J. Syst. Evol. Microbiol.">
        <title>The Global Catalogue of Microorganisms (GCM) 10K type strain sequencing project: providing services to taxonomists for standard genome sequencing and annotation.</title>
        <authorList>
            <consortium name="The Broad Institute Genomics Platform"/>
            <consortium name="The Broad Institute Genome Sequencing Center for Infectious Disease"/>
            <person name="Wu L."/>
            <person name="Ma J."/>
        </authorList>
    </citation>
    <scope>NUCLEOTIDE SEQUENCE [LARGE SCALE GENOMIC DNA]</scope>
    <source>
        <strain evidence="3">CGMCC 1.6964</strain>
    </source>
</reference>
<sequence length="235" mass="26730">MNREAKQVEHIEQVKLIECIKKRKILFQGDSITDGNRGRDEDPNHILGHGYAFWIAAELGHRLASGQPEFVNRGISGNRVQDLEERWREDALELQPDTISILVGVNDILMSIAEPDGFDPQDYEASYRRLLKRTRQELPEVQLVLCEPFILPGGHTDYDWSAWKAAANACAEIVRRLADEYDAVFVPLQDAFDDACELAPASYWIWDGIHPTTAGHGLLAKRWLEVVQESQVLIR</sequence>
<organism evidence="2 3">
    <name type="scientific">Saccharibacillus kuerlensis</name>
    <dbReference type="NCBI Taxonomy" id="459527"/>
    <lineage>
        <taxon>Bacteria</taxon>
        <taxon>Bacillati</taxon>
        <taxon>Bacillota</taxon>
        <taxon>Bacilli</taxon>
        <taxon>Bacillales</taxon>
        <taxon>Paenibacillaceae</taxon>
        <taxon>Saccharibacillus</taxon>
    </lineage>
</organism>
<dbReference type="RefSeq" id="WP_018978707.1">
    <property type="nucleotide sequence ID" value="NZ_BMLN01000004.1"/>
</dbReference>
<dbReference type="InterPro" id="IPR036514">
    <property type="entry name" value="SGNH_hydro_sf"/>
</dbReference>
<dbReference type="EMBL" id="BMLN01000004">
    <property type="protein sequence ID" value="GGN98236.1"/>
    <property type="molecule type" value="Genomic_DNA"/>
</dbReference>
<dbReference type="InterPro" id="IPR013830">
    <property type="entry name" value="SGNH_hydro"/>
</dbReference>
<dbReference type="Proteomes" id="UP000606653">
    <property type="component" value="Unassembled WGS sequence"/>
</dbReference>
<dbReference type="CDD" id="cd01834">
    <property type="entry name" value="SGNH_hydrolase_like_2"/>
    <property type="match status" value="1"/>
</dbReference>
<feature type="domain" description="SGNH hydrolase-type esterase" evidence="1">
    <location>
        <begin position="29"/>
        <end position="217"/>
    </location>
</feature>
<dbReference type="Gene3D" id="3.40.50.1110">
    <property type="entry name" value="SGNH hydrolase"/>
    <property type="match status" value="1"/>
</dbReference>
<comment type="caution">
    <text evidence="2">The sequence shown here is derived from an EMBL/GenBank/DDBJ whole genome shotgun (WGS) entry which is preliminary data.</text>
</comment>
<keyword evidence="3" id="KW-1185">Reference proteome</keyword>
<proteinExistence type="predicted"/>
<evidence type="ECO:0000259" key="1">
    <source>
        <dbReference type="Pfam" id="PF13472"/>
    </source>
</evidence>
<accession>A0ABQ2KZX4</accession>
<evidence type="ECO:0000313" key="2">
    <source>
        <dbReference type="EMBL" id="GGN98236.1"/>
    </source>
</evidence>
<evidence type="ECO:0000313" key="3">
    <source>
        <dbReference type="Proteomes" id="UP000606653"/>
    </source>
</evidence>
<dbReference type="InterPro" id="IPR051532">
    <property type="entry name" value="Ester_Hydrolysis_Enzymes"/>
</dbReference>
<dbReference type="PANTHER" id="PTHR30383">
    <property type="entry name" value="THIOESTERASE 1/PROTEASE 1/LYSOPHOSPHOLIPASE L1"/>
    <property type="match status" value="1"/>
</dbReference>
<protein>
    <submittedName>
        <fullName evidence="2">Lipase</fullName>
    </submittedName>
</protein>
<name>A0ABQ2KZX4_9BACL</name>
<dbReference type="Pfam" id="PF13472">
    <property type="entry name" value="Lipase_GDSL_2"/>
    <property type="match status" value="1"/>
</dbReference>
<dbReference type="SUPFAM" id="SSF52266">
    <property type="entry name" value="SGNH hydrolase"/>
    <property type="match status" value="1"/>
</dbReference>